<evidence type="ECO:0000313" key="2">
    <source>
        <dbReference type="EMBL" id="GAB19214.1"/>
    </source>
</evidence>
<evidence type="ECO:0000313" key="3">
    <source>
        <dbReference type="Proteomes" id="UP000035034"/>
    </source>
</evidence>
<dbReference type="GO" id="GO:0003723">
    <property type="term" value="F:RNA binding"/>
    <property type="evidence" value="ECO:0007669"/>
    <property type="project" value="InterPro"/>
</dbReference>
<dbReference type="SMART" id="SM00955">
    <property type="entry name" value="RNB"/>
    <property type="match status" value="1"/>
</dbReference>
<dbReference type="OrthoDB" id="5800376at2"/>
<keyword evidence="3" id="KW-1185">Reference proteome</keyword>
<dbReference type="GO" id="GO:0000175">
    <property type="term" value="F:3'-5'-RNA exonuclease activity"/>
    <property type="evidence" value="ECO:0007669"/>
    <property type="project" value="TreeGrafter"/>
</dbReference>
<dbReference type="Pfam" id="PF18614">
    <property type="entry name" value="RNase_II_C_S1"/>
    <property type="match status" value="1"/>
</dbReference>
<organism evidence="2 3">
    <name type="scientific">Gordonia effusa NBRC 100432</name>
    <dbReference type="NCBI Taxonomy" id="1077974"/>
    <lineage>
        <taxon>Bacteria</taxon>
        <taxon>Bacillati</taxon>
        <taxon>Actinomycetota</taxon>
        <taxon>Actinomycetes</taxon>
        <taxon>Mycobacteriales</taxon>
        <taxon>Gordoniaceae</taxon>
        <taxon>Gordonia</taxon>
    </lineage>
</organism>
<dbReference type="EMBL" id="BAEH01000077">
    <property type="protein sequence ID" value="GAB19214.1"/>
    <property type="molecule type" value="Genomic_DNA"/>
</dbReference>
<dbReference type="STRING" id="1077974.GOEFS_077_00060"/>
<accession>H0R2B3</accession>
<reference evidence="2 3" key="1">
    <citation type="submission" date="2011-12" db="EMBL/GenBank/DDBJ databases">
        <title>Whole genome shotgun sequence of Gordonia effusa NBRC 100432.</title>
        <authorList>
            <person name="Yoshida I."/>
            <person name="Takarada H."/>
            <person name="Hosoyama A."/>
            <person name="Tsuchikane K."/>
            <person name="Katsumata H."/>
            <person name="Yamazaki S."/>
            <person name="Fujita N."/>
        </authorList>
    </citation>
    <scope>NUCLEOTIDE SEQUENCE [LARGE SCALE GENOMIC DNA]</scope>
    <source>
        <strain evidence="2 3">NBRC 100432</strain>
    </source>
</reference>
<feature type="domain" description="RNB" evidence="1">
    <location>
        <begin position="44"/>
        <end position="364"/>
    </location>
</feature>
<protein>
    <submittedName>
        <fullName evidence="2">Putative ribonuclease</fullName>
    </submittedName>
</protein>
<dbReference type="InterPro" id="IPR050180">
    <property type="entry name" value="RNR_Ribonuclease"/>
</dbReference>
<dbReference type="InterPro" id="IPR040596">
    <property type="entry name" value="RNase_II_C_S1"/>
</dbReference>
<dbReference type="GO" id="GO:0006402">
    <property type="term" value="P:mRNA catabolic process"/>
    <property type="evidence" value="ECO:0007669"/>
    <property type="project" value="TreeGrafter"/>
</dbReference>
<dbReference type="AlphaFoldDB" id="H0R2B3"/>
<dbReference type="RefSeq" id="WP_007318549.1">
    <property type="nucleotide sequence ID" value="NZ_BAEH01000077.1"/>
</dbReference>
<gene>
    <name evidence="2" type="ORF">GOEFS_077_00060</name>
</gene>
<evidence type="ECO:0000259" key="1">
    <source>
        <dbReference type="SMART" id="SM00955"/>
    </source>
</evidence>
<dbReference type="PANTHER" id="PTHR23355:SF42">
    <property type="entry name" value="RIBONUCLEASE II, CHLOROPLASTIC_MITOCHONDRIAL"/>
    <property type="match status" value="1"/>
</dbReference>
<dbReference type="SUPFAM" id="SSF50249">
    <property type="entry name" value="Nucleic acid-binding proteins"/>
    <property type="match status" value="1"/>
</dbReference>
<dbReference type="PANTHER" id="PTHR23355">
    <property type="entry name" value="RIBONUCLEASE"/>
    <property type="match status" value="1"/>
</dbReference>
<dbReference type="eggNOG" id="COG0557">
    <property type="taxonomic scope" value="Bacteria"/>
</dbReference>
<proteinExistence type="predicted"/>
<dbReference type="InterPro" id="IPR001900">
    <property type="entry name" value="RNase_II/R"/>
</dbReference>
<dbReference type="InterPro" id="IPR012340">
    <property type="entry name" value="NA-bd_OB-fold"/>
</dbReference>
<name>H0R2B3_9ACTN</name>
<sequence>MQRRVSAPDIDFDAIRAELGISEDYGSQAQNEAEHIADAHADDREDHTGLPFVTIDPPDSMDLDQAIHLAADADGYVVNYAIADVGALVVPEGALDQESRRRGTTFYFPDGSVPLHPRVLSEGAGSLLPEQIRPAVLWTIRVAHDGAVGDVAVRRALVRSVAKLNYAGVSADAASNRLHPSIAALPEFGEMRRRFGQERGAIDLDLPEQEVVRDPTSGAWALRLAPRYDSDLWNAQLSLLTGMCAGTIMRDAGIGLLRTVPPARDDAVAKVRALAVALGLDWPHDQPAGKFLASLPTQQPTTLAMMAGASGLLRGSDYLALPADSPPTSTEHAGVGGAYAHVTAPLRRLGDRFATEVCLSVKANEVIPEWVRTALPTLPKLLRSADALGSKADRLSIDLAESVVLADEVGSEFDAVVTHAPTEQRSAQIFLADRAVIASCTGDLAPAQQLRVRLVLADPSARKVEFEPV</sequence>
<dbReference type="Proteomes" id="UP000035034">
    <property type="component" value="Unassembled WGS sequence"/>
</dbReference>
<comment type="caution">
    <text evidence="2">The sequence shown here is derived from an EMBL/GenBank/DDBJ whole genome shotgun (WGS) entry which is preliminary data.</text>
</comment>
<dbReference type="Pfam" id="PF00773">
    <property type="entry name" value="RNB"/>
    <property type="match status" value="1"/>
</dbReference>
<dbReference type="GO" id="GO:0000932">
    <property type="term" value="C:P-body"/>
    <property type="evidence" value="ECO:0007669"/>
    <property type="project" value="TreeGrafter"/>
</dbReference>